<dbReference type="KEGG" id="mno:Mnod_4870"/>
<organism evidence="2 3">
    <name type="scientific">Methylobacterium nodulans (strain LMG 21967 / CNCM I-2342 / ORS 2060)</name>
    <dbReference type="NCBI Taxonomy" id="460265"/>
    <lineage>
        <taxon>Bacteria</taxon>
        <taxon>Pseudomonadati</taxon>
        <taxon>Pseudomonadota</taxon>
        <taxon>Alphaproteobacteria</taxon>
        <taxon>Hyphomicrobiales</taxon>
        <taxon>Methylobacteriaceae</taxon>
        <taxon>Methylobacterium</taxon>
    </lineage>
</organism>
<sequence length="70" mass="7885">MLRSASSCVTDRQRTGRGRVGGSLHESLVLSRHGINYDCYGFAFINSWILAKVMLIAESLDTHPHWRGRP</sequence>
<gene>
    <name evidence="2" type="ordered locus">Mnod_4870</name>
</gene>
<proteinExistence type="predicted"/>
<feature type="region of interest" description="Disordered" evidence="1">
    <location>
        <begin position="1"/>
        <end position="20"/>
    </location>
</feature>
<name>B8IH38_METNO</name>
<evidence type="ECO:0000313" key="2">
    <source>
        <dbReference type="EMBL" id="ACL59730.1"/>
    </source>
</evidence>
<dbReference type="EMBL" id="CP001349">
    <property type="protein sequence ID" value="ACL59730.1"/>
    <property type="molecule type" value="Genomic_DNA"/>
</dbReference>
<accession>B8IH38</accession>
<reference evidence="2 3" key="1">
    <citation type="submission" date="2009-01" db="EMBL/GenBank/DDBJ databases">
        <title>Complete sequence of chromosome of Methylobacterium nodulans ORS 2060.</title>
        <authorList>
            <consortium name="US DOE Joint Genome Institute"/>
            <person name="Lucas S."/>
            <person name="Copeland A."/>
            <person name="Lapidus A."/>
            <person name="Glavina del Rio T."/>
            <person name="Dalin E."/>
            <person name="Tice H."/>
            <person name="Bruce D."/>
            <person name="Goodwin L."/>
            <person name="Pitluck S."/>
            <person name="Sims D."/>
            <person name="Brettin T."/>
            <person name="Detter J.C."/>
            <person name="Han C."/>
            <person name="Larimer F."/>
            <person name="Land M."/>
            <person name="Hauser L."/>
            <person name="Kyrpides N."/>
            <person name="Ivanova N."/>
            <person name="Marx C.J."/>
            <person name="Richardson P."/>
        </authorList>
    </citation>
    <scope>NUCLEOTIDE SEQUENCE [LARGE SCALE GENOMIC DNA]</scope>
    <source>
        <strain evidence="3">LMG 21967 / CNCM I-2342 / ORS 2060</strain>
    </source>
</reference>
<evidence type="ECO:0000256" key="1">
    <source>
        <dbReference type="SAM" id="MobiDB-lite"/>
    </source>
</evidence>
<dbReference type="AlphaFoldDB" id="B8IH38"/>
<keyword evidence="3" id="KW-1185">Reference proteome</keyword>
<evidence type="ECO:0000313" key="3">
    <source>
        <dbReference type="Proteomes" id="UP000008207"/>
    </source>
</evidence>
<dbReference type="Proteomes" id="UP000008207">
    <property type="component" value="Chromosome"/>
</dbReference>
<protein>
    <submittedName>
        <fullName evidence="2">Uncharacterized protein</fullName>
    </submittedName>
</protein>
<dbReference type="HOGENOM" id="CLU_2753250_0_0_5"/>
<feature type="compositionally biased region" description="Polar residues" evidence="1">
    <location>
        <begin position="1"/>
        <end position="10"/>
    </location>
</feature>